<gene>
    <name evidence="1" type="ORF">GCM10011375_38890</name>
</gene>
<evidence type="ECO:0000313" key="1">
    <source>
        <dbReference type="EMBL" id="GGF80056.1"/>
    </source>
</evidence>
<dbReference type="EMBL" id="BMFN01000005">
    <property type="protein sequence ID" value="GGF80056.1"/>
    <property type="molecule type" value="Genomic_DNA"/>
</dbReference>
<organism evidence="1 2">
    <name type="scientific">Hymenobacter qilianensis</name>
    <dbReference type="NCBI Taxonomy" id="1385715"/>
    <lineage>
        <taxon>Bacteria</taxon>
        <taxon>Pseudomonadati</taxon>
        <taxon>Bacteroidota</taxon>
        <taxon>Cytophagia</taxon>
        <taxon>Cytophagales</taxon>
        <taxon>Hymenobacteraceae</taxon>
        <taxon>Hymenobacter</taxon>
    </lineage>
</organism>
<sequence length="132" mass="15106">MRWLLFQRASCDSPWEYEPELTREETPTPGLRIERPVDLKSTEEMACSYFTPIPEELPAAERAARLKRQQHAEWGIAVARLGGTEPGTAILQELQRYIDGQVSLQQLAGQDELPRPSARVLEATLQREEFTR</sequence>
<name>A0ACB5PWY2_9BACT</name>
<proteinExistence type="predicted"/>
<reference evidence="1 2" key="1">
    <citation type="journal article" date="2019" name="Int. J. Syst. Evol. Microbiol.">
        <title>The Global Catalogue of Microorganisms (GCM) 10K type strain sequencing project: providing services to taxonomists for standard genome sequencing and annotation.</title>
        <authorList>
            <consortium name="The Broad Institute Genomics Platform"/>
            <consortium name="The Broad Institute Genome Sequencing Center for Infectious Disease"/>
            <person name="Wu L."/>
            <person name="Ma J."/>
        </authorList>
    </citation>
    <scope>NUCLEOTIDE SEQUENCE [LARGE SCALE GENOMIC DNA]</scope>
    <source>
        <strain evidence="1 2">CGMCC 1.12720</strain>
    </source>
</reference>
<accession>A0ACB5PWY2</accession>
<evidence type="ECO:0000313" key="2">
    <source>
        <dbReference type="Proteomes" id="UP000605392"/>
    </source>
</evidence>
<dbReference type="Proteomes" id="UP000605392">
    <property type="component" value="Unassembled WGS sequence"/>
</dbReference>
<keyword evidence="2" id="KW-1185">Reference proteome</keyword>
<comment type="caution">
    <text evidence="1">The sequence shown here is derived from an EMBL/GenBank/DDBJ whole genome shotgun (WGS) entry which is preliminary data.</text>
</comment>
<protein>
    <submittedName>
        <fullName evidence="1">Uncharacterized protein</fullName>
    </submittedName>
</protein>